<dbReference type="EMBL" id="AP025739">
    <property type="protein sequence ID" value="BDI33312.1"/>
    <property type="molecule type" value="Genomic_DNA"/>
</dbReference>
<evidence type="ECO:0000313" key="2">
    <source>
        <dbReference type="Proteomes" id="UP000287394"/>
    </source>
</evidence>
<organism evidence="1 2">
    <name type="scientific">Capsulimonas corticalis</name>
    <dbReference type="NCBI Taxonomy" id="2219043"/>
    <lineage>
        <taxon>Bacteria</taxon>
        <taxon>Bacillati</taxon>
        <taxon>Armatimonadota</taxon>
        <taxon>Armatimonadia</taxon>
        <taxon>Capsulimonadales</taxon>
        <taxon>Capsulimonadaceae</taxon>
        <taxon>Capsulimonas</taxon>
    </lineage>
</organism>
<dbReference type="Proteomes" id="UP000287394">
    <property type="component" value="Chromosome"/>
</dbReference>
<evidence type="ECO:0000313" key="1">
    <source>
        <dbReference type="EMBL" id="BDI33312.1"/>
    </source>
</evidence>
<accession>A0A402CNT4</accession>
<protein>
    <submittedName>
        <fullName evidence="1">Uncharacterized protein</fullName>
    </submittedName>
</protein>
<dbReference type="KEGG" id="ccot:CCAX7_53630"/>
<keyword evidence="2" id="KW-1185">Reference proteome</keyword>
<gene>
    <name evidence="1" type="ORF">CCAX7_53630</name>
</gene>
<proteinExistence type="predicted"/>
<reference evidence="1 2" key="1">
    <citation type="journal article" date="2019" name="Int. J. Syst. Evol. Microbiol.">
        <title>Capsulimonas corticalis gen. nov., sp. nov., an aerobic capsulated bacterium, of a novel bacterial order, Capsulimonadales ord. nov., of the class Armatimonadia of the phylum Armatimonadetes.</title>
        <authorList>
            <person name="Li J."/>
            <person name="Kudo C."/>
            <person name="Tonouchi A."/>
        </authorList>
    </citation>
    <scope>NUCLEOTIDE SEQUENCE [LARGE SCALE GENOMIC DNA]</scope>
    <source>
        <strain evidence="1 2">AX-7</strain>
    </source>
</reference>
<sequence>MVTKKWNVDRCVKEAREWISHSEDFQFRQPVAHLASIKDWRQEIGHAPFRLDQISHWYGQHAAIAYYENDWRRMSEFASLAAYCDAVSIAVNVNVRTARPNLSGGSQAKAGLKLARAIVIGRDEEARIIARKISQEHSNNRWYDAGATAIGPFCVRLYADYLGEADPFLGVTVRELPAYQTILEYWRDPNEQKIRSALYDAGQRHVAQSALSHSMMDVEWPEFQSFPAEILAILKLREAFGLPAFSNMPWPDGLAYAILPETFPPVPYPDFLTALIQSIRKKAPAFRDGLPTIDSVGQAQAPGDKSQNPFTRILRLVGITRDR</sequence>
<name>A0A402CNT4_9BACT</name>
<dbReference type="AlphaFoldDB" id="A0A402CNT4"/>